<protein>
    <recommendedName>
        <fullName evidence="3">Flp/Fap pilin component</fullName>
    </recommendedName>
</protein>
<evidence type="ECO:0000256" key="1">
    <source>
        <dbReference type="SAM" id="Phobius"/>
    </source>
</evidence>
<accession>X0S5M5</accession>
<keyword evidence="1" id="KW-0472">Membrane</keyword>
<evidence type="ECO:0008006" key="3">
    <source>
        <dbReference type="Google" id="ProtNLM"/>
    </source>
</evidence>
<sequence>MLFKDKRGADLFEYAILIAIGLGIAGLIFAFRDRIGQAFQSGTAALQW</sequence>
<dbReference type="EMBL" id="BARS01006618">
    <property type="protein sequence ID" value="GAF71232.1"/>
    <property type="molecule type" value="Genomic_DNA"/>
</dbReference>
<comment type="caution">
    <text evidence="2">The sequence shown here is derived from an EMBL/GenBank/DDBJ whole genome shotgun (WGS) entry which is preliminary data.</text>
</comment>
<keyword evidence="1" id="KW-1133">Transmembrane helix</keyword>
<proteinExistence type="predicted"/>
<reference evidence="2" key="1">
    <citation type="journal article" date="2014" name="Front. Microbiol.">
        <title>High frequency of phylogenetically diverse reductive dehalogenase-homologous genes in deep subseafloor sedimentary metagenomes.</title>
        <authorList>
            <person name="Kawai M."/>
            <person name="Futagami T."/>
            <person name="Toyoda A."/>
            <person name="Takaki Y."/>
            <person name="Nishi S."/>
            <person name="Hori S."/>
            <person name="Arai W."/>
            <person name="Tsubouchi T."/>
            <person name="Morono Y."/>
            <person name="Uchiyama I."/>
            <person name="Ito T."/>
            <person name="Fujiyama A."/>
            <person name="Inagaki F."/>
            <person name="Takami H."/>
        </authorList>
    </citation>
    <scope>NUCLEOTIDE SEQUENCE</scope>
    <source>
        <strain evidence="2">Expedition CK06-06</strain>
    </source>
</reference>
<keyword evidence="1" id="KW-0812">Transmembrane</keyword>
<feature type="transmembrane region" description="Helical" evidence="1">
    <location>
        <begin position="12"/>
        <end position="31"/>
    </location>
</feature>
<name>X0S5M5_9ZZZZ</name>
<dbReference type="AlphaFoldDB" id="X0S5M5"/>
<evidence type="ECO:0000313" key="2">
    <source>
        <dbReference type="EMBL" id="GAF71232.1"/>
    </source>
</evidence>
<gene>
    <name evidence="2" type="ORF">S01H1_12868</name>
</gene>
<organism evidence="2">
    <name type="scientific">marine sediment metagenome</name>
    <dbReference type="NCBI Taxonomy" id="412755"/>
    <lineage>
        <taxon>unclassified sequences</taxon>
        <taxon>metagenomes</taxon>
        <taxon>ecological metagenomes</taxon>
    </lineage>
</organism>